<dbReference type="PANTHER" id="PTHR31635">
    <property type="entry name" value="REVERSE TRANSCRIPTASE DOMAIN-CONTAINING PROTEIN-RELATED"/>
    <property type="match status" value="1"/>
</dbReference>
<organism evidence="4 5">
    <name type="scientific">Tanacetum coccineum</name>
    <dbReference type="NCBI Taxonomy" id="301880"/>
    <lineage>
        <taxon>Eukaryota</taxon>
        <taxon>Viridiplantae</taxon>
        <taxon>Streptophyta</taxon>
        <taxon>Embryophyta</taxon>
        <taxon>Tracheophyta</taxon>
        <taxon>Spermatophyta</taxon>
        <taxon>Magnoliopsida</taxon>
        <taxon>eudicotyledons</taxon>
        <taxon>Gunneridae</taxon>
        <taxon>Pentapetalae</taxon>
        <taxon>asterids</taxon>
        <taxon>campanulids</taxon>
        <taxon>Asterales</taxon>
        <taxon>Asteraceae</taxon>
        <taxon>Asteroideae</taxon>
        <taxon>Anthemideae</taxon>
        <taxon>Anthemidinae</taxon>
        <taxon>Tanacetum</taxon>
    </lineage>
</organism>
<dbReference type="Proteomes" id="UP001151760">
    <property type="component" value="Unassembled WGS sequence"/>
</dbReference>
<dbReference type="Pfam" id="PF00078">
    <property type="entry name" value="RVT_1"/>
    <property type="match status" value="1"/>
</dbReference>
<evidence type="ECO:0000256" key="2">
    <source>
        <dbReference type="SAM" id="MobiDB-lite"/>
    </source>
</evidence>
<keyword evidence="4" id="KW-0695">RNA-directed DNA polymerase</keyword>
<keyword evidence="1" id="KW-0175">Coiled coil</keyword>
<dbReference type="InterPro" id="IPR000477">
    <property type="entry name" value="RT_dom"/>
</dbReference>
<proteinExistence type="predicted"/>
<feature type="compositionally biased region" description="Acidic residues" evidence="2">
    <location>
        <begin position="320"/>
        <end position="329"/>
    </location>
</feature>
<comment type="caution">
    <text evidence="4">The sequence shown here is derived from an EMBL/GenBank/DDBJ whole genome shotgun (WGS) entry which is preliminary data.</text>
</comment>
<feature type="region of interest" description="Disordered" evidence="2">
    <location>
        <begin position="54"/>
        <end position="75"/>
    </location>
</feature>
<dbReference type="PANTHER" id="PTHR31635:SF196">
    <property type="entry name" value="REVERSE TRANSCRIPTASE DOMAIN-CONTAINING PROTEIN-RELATED"/>
    <property type="match status" value="1"/>
</dbReference>
<protein>
    <submittedName>
        <fullName evidence="4">RNA-directed DNA polymerase, eukaryota</fullName>
    </submittedName>
</protein>
<keyword evidence="5" id="KW-1185">Reference proteome</keyword>
<dbReference type="GO" id="GO:0003964">
    <property type="term" value="F:RNA-directed DNA polymerase activity"/>
    <property type="evidence" value="ECO:0007669"/>
    <property type="project" value="UniProtKB-KW"/>
</dbReference>
<name>A0ABQ5I7S2_9ASTR</name>
<reference evidence="4" key="2">
    <citation type="submission" date="2022-01" db="EMBL/GenBank/DDBJ databases">
        <authorList>
            <person name="Yamashiro T."/>
            <person name="Shiraishi A."/>
            <person name="Satake H."/>
            <person name="Nakayama K."/>
        </authorList>
    </citation>
    <scope>NUCLEOTIDE SEQUENCE</scope>
</reference>
<sequence length="807" mass="91536">MDGKFSPTCKQGNNKGSFASILKEGSLNLLLPLSQSTLVLDDLSLKEHDFACRPSHPPGFTPNDEDSGTVKDPLNDQVKSIPTKNRFTLHNGDTSSQRSTSMLISGVSSSRIGTLEIKEEEMKRFLIFPEHIRARDLWNVCNEYGLVVDAYIPSKRSKAGKRFAFIRFIKVFNLECLTENLYTIWMGSFRLHANKVITEERDFSMSLMGKVKEVSAIPNLNIILSKEGFQTVKLTYLRGLWVLIELGSLDAMEKFVSLEGLPIIAWTTNKFSKVASKWGDLVVWEESEENSLAYKHLFHWISAKELDAWVPKYLNEDYSSDDESSELDEGCPSHPPGFTPNDEDSGTVKDPLNDQVNSIPTKNRFTLHNGDTSSQRSTSMLISGGSILEVMDDLVKVGQTMGYNMGEDIHTLGLTNWPPRLWVYYVRMFYSWFKMEGFDKFMEDPYHSIVIEDSNGLSRMKKKLQLLKSDIKTWIKENKKKINEAKKSIQSKLTEVDKSIDQGGGNEEILNQRALLMKDLNDINYIDASELSQKAKFPQGCNSPFIDLIPKIHDAKDVKDFWPISLIGSLYKIIAKFLANRLSLVMSDLISDVQTTFISKCQILDGPFILNELLSWCKHKKINAMIFKVDFEKAFDFVRWDYLDDVINSFEFGDKWRNWIFCCLDSAMGSVLINGSPTAKFQFHKGLKQGDPLSPFLFILVMESLHISFTKVLDAGLYKGISINNSLMISHLFYADDAIFVGKWDINNIKTIVNFLKCFFMASGLKINLHKSKLARIGVSKENIDLAANIMGCSTFSPPFNYLGIKV</sequence>
<dbReference type="PROSITE" id="PS50878">
    <property type="entry name" value="RT_POL"/>
    <property type="match status" value="1"/>
</dbReference>
<evidence type="ECO:0000259" key="3">
    <source>
        <dbReference type="PROSITE" id="PS50878"/>
    </source>
</evidence>
<keyword evidence="4" id="KW-0548">Nucleotidyltransferase</keyword>
<dbReference type="InterPro" id="IPR035979">
    <property type="entry name" value="RBD_domain_sf"/>
</dbReference>
<feature type="region of interest" description="Disordered" evidence="2">
    <location>
        <begin position="320"/>
        <end position="349"/>
    </location>
</feature>
<reference evidence="4" key="1">
    <citation type="journal article" date="2022" name="Int. J. Mol. Sci.">
        <title>Draft Genome of Tanacetum Coccineum: Genomic Comparison of Closely Related Tanacetum-Family Plants.</title>
        <authorList>
            <person name="Yamashiro T."/>
            <person name="Shiraishi A."/>
            <person name="Nakayama K."/>
            <person name="Satake H."/>
        </authorList>
    </citation>
    <scope>NUCLEOTIDE SEQUENCE</scope>
</reference>
<dbReference type="EMBL" id="BQNB010020453">
    <property type="protein sequence ID" value="GJT96115.1"/>
    <property type="molecule type" value="Genomic_DNA"/>
</dbReference>
<keyword evidence="4" id="KW-0808">Transferase</keyword>
<dbReference type="InterPro" id="IPR043502">
    <property type="entry name" value="DNA/RNA_pol_sf"/>
</dbReference>
<feature type="coiled-coil region" evidence="1">
    <location>
        <begin position="457"/>
        <end position="495"/>
    </location>
</feature>
<evidence type="ECO:0000256" key="1">
    <source>
        <dbReference type="SAM" id="Coils"/>
    </source>
</evidence>
<dbReference type="CDD" id="cd00590">
    <property type="entry name" value="RRM_SF"/>
    <property type="match status" value="1"/>
</dbReference>
<evidence type="ECO:0000313" key="4">
    <source>
        <dbReference type="EMBL" id="GJT96115.1"/>
    </source>
</evidence>
<dbReference type="SUPFAM" id="SSF56672">
    <property type="entry name" value="DNA/RNA polymerases"/>
    <property type="match status" value="1"/>
</dbReference>
<gene>
    <name evidence="4" type="ORF">Tco_1091633</name>
</gene>
<dbReference type="CDD" id="cd01650">
    <property type="entry name" value="RT_nLTR_like"/>
    <property type="match status" value="1"/>
</dbReference>
<accession>A0ABQ5I7S2</accession>
<evidence type="ECO:0000313" key="5">
    <source>
        <dbReference type="Proteomes" id="UP001151760"/>
    </source>
</evidence>
<dbReference type="SUPFAM" id="SSF54928">
    <property type="entry name" value="RNA-binding domain, RBD"/>
    <property type="match status" value="1"/>
</dbReference>
<feature type="domain" description="Reverse transcriptase" evidence="3">
    <location>
        <begin position="530"/>
        <end position="807"/>
    </location>
</feature>